<dbReference type="Pfam" id="PF12236">
    <property type="entry name" value="Head-tail_con"/>
    <property type="match status" value="1"/>
</dbReference>
<organism evidence="5 6">
    <name type="scientific">Propionispora hippei DSM 15287</name>
    <dbReference type="NCBI Taxonomy" id="1123003"/>
    <lineage>
        <taxon>Bacteria</taxon>
        <taxon>Bacillati</taxon>
        <taxon>Bacillota</taxon>
        <taxon>Negativicutes</taxon>
        <taxon>Selenomonadales</taxon>
        <taxon>Sporomusaceae</taxon>
        <taxon>Propionispora</taxon>
    </lineage>
</organism>
<protein>
    <submittedName>
        <fullName evidence="5">Bacteriophage head to tail connecting protein</fullName>
    </submittedName>
</protein>
<evidence type="ECO:0000256" key="1">
    <source>
        <dbReference type="ARBA" id="ARBA00004328"/>
    </source>
</evidence>
<sequence length="517" mass="57336">MSDTKQKRSETAQSLYKRMETERAPYIRRAEECAKYTIPSLFPQQSDNANTDFATPYQSVGSRGVNNLGSKLMLALLPPNSPFFRLTPGQGAKENLETMQDVKEKVEQALMLLEQKITRYIETHQIRVTVAEALKVLVVTGNALLFLPPKEGGMKLYKLNSYVLQRDALGNVIQLVTVDKIAYAALPDDVKSMIDKSGQQKKPEDTVEIYTHAYLEDGQFVSYQEVAGEVIPGTEQTFPKDKTPWIPIRMFKVDGESYGRGFVEEYLGDLRSLEGLSKAIVELAAIAANIIFLVNPNGVTRVQKVAKAKPGEFVSGRPDDIHALQLEKYADLQVAEKTASGIEARLSYAFMLNSAVQRQGERVTAEEIRYVAGELEDTLGGIYSILSQELQLPLVRRLLAQLQSMGEIPDLPEGVVEPTITTGLEALGRGHDLNKLATFLDFTAKLPEASQRLKMDTLLTMVATALNLDTTNLVKSDEEIQQEMMQMQQMELLKQATPNLAKGFADAQLQGQNQGGK</sequence>
<evidence type="ECO:0000256" key="3">
    <source>
        <dbReference type="ARBA" id="ARBA00023219"/>
    </source>
</evidence>
<accession>A0A1M6MG79</accession>
<keyword evidence="6" id="KW-1185">Reference proteome</keyword>
<dbReference type="Proteomes" id="UP000322917">
    <property type="component" value="Unassembled WGS sequence"/>
</dbReference>
<dbReference type="AlphaFoldDB" id="A0A1M6MG79"/>
<gene>
    <name evidence="5" type="ORF">SAMN02745170_03427</name>
</gene>
<dbReference type="RefSeq" id="WP_149736025.1">
    <property type="nucleotide sequence ID" value="NZ_FQZD01000041.1"/>
</dbReference>
<evidence type="ECO:0000256" key="2">
    <source>
        <dbReference type="ARBA" id="ARBA00022612"/>
    </source>
</evidence>
<keyword evidence="4" id="KW-0175">Coiled coil</keyword>
<keyword evidence="3" id="KW-0231">Viral genome packaging</keyword>
<proteinExistence type="predicted"/>
<dbReference type="EMBL" id="FQZD01000041">
    <property type="protein sequence ID" value="SHJ82481.1"/>
    <property type="molecule type" value="Genomic_DNA"/>
</dbReference>
<dbReference type="InterPro" id="IPR020991">
    <property type="entry name" value="Connector_podovirus"/>
</dbReference>
<evidence type="ECO:0000256" key="4">
    <source>
        <dbReference type="SAM" id="Coils"/>
    </source>
</evidence>
<feature type="coiled-coil region" evidence="4">
    <location>
        <begin position="96"/>
        <end position="123"/>
    </location>
</feature>
<evidence type="ECO:0000313" key="5">
    <source>
        <dbReference type="EMBL" id="SHJ82481.1"/>
    </source>
</evidence>
<name>A0A1M6MG79_9FIRM</name>
<reference evidence="5 6" key="1">
    <citation type="submission" date="2016-11" db="EMBL/GenBank/DDBJ databases">
        <authorList>
            <person name="Varghese N."/>
            <person name="Submissions S."/>
        </authorList>
    </citation>
    <scope>NUCLEOTIDE SEQUENCE [LARGE SCALE GENOMIC DNA]</scope>
    <source>
        <strain evidence="5 6">DSM 15287</strain>
    </source>
</reference>
<evidence type="ECO:0000313" key="6">
    <source>
        <dbReference type="Proteomes" id="UP000322917"/>
    </source>
</evidence>
<comment type="subcellular location">
    <subcellularLocation>
        <location evidence="1">Virion</location>
    </subcellularLocation>
</comment>
<dbReference type="OrthoDB" id="1634551at2"/>
<keyword evidence="2" id="KW-1188">Viral release from host cell</keyword>